<organism evidence="3 4">
    <name type="scientific">Tagetes erecta</name>
    <name type="common">African marigold</name>
    <dbReference type="NCBI Taxonomy" id="13708"/>
    <lineage>
        <taxon>Eukaryota</taxon>
        <taxon>Viridiplantae</taxon>
        <taxon>Streptophyta</taxon>
        <taxon>Embryophyta</taxon>
        <taxon>Tracheophyta</taxon>
        <taxon>Spermatophyta</taxon>
        <taxon>Magnoliopsida</taxon>
        <taxon>eudicotyledons</taxon>
        <taxon>Gunneridae</taxon>
        <taxon>Pentapetalae</taxon>
        <taxon>asterids</taxon>
        <taxon>campanulids</taxon>
        <taxon>Asterales</taxon>
        <taxon>Asteraceae</taxon>
        <taxon>Asteroideae</taxon>
        <taxon>Heliantheae alliance</taxon>
        <taxon>Tageteae</taxon>
        <taxon>Tagetes</taxon>
    </lineage>
</organism>
<proteinExistence type="predicted"/>
<accession>A0AAD8LE68</accession>
<dbReference type="Proteomes" id="UP001229421">
    <property type="component" value="Unassembled WGS sequence"/>
</dbReference>
<evidence type="ECO:0000256" key="1">
    <source>
        <dbReference type="ARBA" id="ARBA00004000"/>
    </source>
</evidence>
<comment type="caution">
    <text evidence="3">The sequence shown here is derived from an EMBL/GenBank/DDBJ whole genome shotgun (WGS) entry which is preliminary data.</text>
</comment>
<reference evidence="3" key="1">
    <citation type="journal article" date="2023" name="bioRxiv">
        <title>Improved chromosome-level genome assembly for marigold (Tagetes erecta).</title>
        <authorList>
            <person name="Jiang F."/>
            <person name="Yuan L."/>
            <person name="Wang S."/>
            <person name="Wang H."/>
            <person name="Xu D."/>
            <person name="Wang A."/>
            <person name="Fan W."/>
        </authorList>
    </citation>
    <scope>NUCLEOTIDE SEQUENCE</scope>
    <source>
        <strain evidence="3">WSJ</strain>
        <tissue evidence="3">Leaf</tissue>
    </source>
</reference>
<comment type="function">
    <text evidence="1">May promote appropriate targeting of ribosome-nascent polypeptide complexes.</text>
</comment>
<gene>
    <name evidence="3" type="ORF">QVD17_01743</name>
</gene>
<evidence type="ECO:0000259" key="2">
    <source>
        <dbReference type="Pfam" id="PF01849"/>
    </source>
</evidence>
<dbReference type="InterPro" id="IPR016641">
    <property type="entry name" value="EGD2/NACA0like"/>
</dbReference>
<dbReference type="Pfam" id="PF01849">
    <property type="entry name" value="NAC"/>
    <property type="match status" value="1"/>
</dbReference>
<feature type="domain" description="NAC-A/B" evidence="2">
    <location>
        <begin position="190"/>
        <end position="215"/>
    </location>
</feature>
<protein>
    <recommendedName>
        <fullName evidence="2">NAC-A/B domain-containing protein</fullName>
    </recommendedName>
</protein>
<dbReference type="PANTHER" id="PTHR21713">
    <property type="entry name" value="NASCENT POLYPEPTIDE ASSOCIATED COMPLEX ALPHA SUBUNIT-RELATED"/>
    <property type="match status" value="1"/>
</dbReference>
<dbReference type="EMBL" id="JAUHHV010000001">
    <property type="protein sequence ID" value="KAK1435970.1"/>
    <property type="molecule type" value="Genomic_DNA"/>
</dbReference>
<sequence>MLETFHSHLSLSKISFTFLSHNFLGSDSQQFQPLFISHLLYSWFPSLTVNEYFRSVKNPTFFLFICWIFATPSLTEDSKDLGYIPSFTNYFKISVVVGVLKDVKEEDENYNDDADSDNDEDDKDDAAQGLLVTTNQNILRSCIVATSEMHYEIFRIDKRPSYMGSDQCFLLWWVTQMGKRLLSSKQSRSEKKSRKAMLKLGMKPVLGVSNVIIKKG</sequence>
<dbReference type="AlphaFoldDB" id="A0AAD8LE68"/>
<evidence type="ECO:0000313" key="4">
    <source>
        <dbReference type="Proteomes" id="UP001229421"/>
    </source>
</evidence>
<dbReference type="GO" id="GO:0005854">
    <property type="term" value="C:nascent polypeptide-associated complex"/>
    <property type="evidence" value="ECO:0007669"/>
    <property type="project" value="InterPro"/>
</dbReference>
<dbReference type="InterPro" id="IPR002715">
    <property type="entry name" value="Nas_poly-pep-assoc_cplx_dom"/>
</dbReference>
<keyword evidence="4" id="KW-1185">Reference proteome</keyword>
<name>A0AAD8LE68_TARER</name>
<evidence type="ECO:0000313" key="3">
    <source>
        <dbReference type="EMBL" id="KAK1435970.1"/>
    </source>
</evidence>